<evidence type="ECO:0008006" key="16">
    <source>
        <dbReference type="Google" id="ProtNLM"/>
    </source>
</evidence>
<organism evidence="14 15">
    <name type="scientific">Latilactobacillus sakei</name>
    <name type="common">Lactobacillus sakei</name>
    <dbReference type="NCBI Taxonomy" id="1599"/>
    <lineage>
        <taxon>Bacteria</taxon>
        <taxon>Bacillati</taxon>
        <taxon>Bacillota</taxon>
        <taxon>Bacilli</taxon>
        <taxon>Lactobacillales</taxon>
        <taxon>Lactobacillaceae</taxon>
        <taxon>Latilactobacillus</taxon>
    </lineage>
</organism>
<keyword evidence="3" id="KW-0813">Transport</keyword>
<comment type="catalytic activity">
    <reaction evidence="12">
        <text>K(+)(in) = K(+)(out)</text>
        <dbReference type="Rhea" id="RHEA:29463"/>
        <dbReference type="ChEBI" id="CHEBI:29103"/>
    </reaction>
</comment>
<dbReference type="GO" id="GO:0015252">
    <property type="term" value="F:proton channel activity"/>
    <property type="evidence" value="ECO:0007669"/>
    <property type="project" value="InterPro"/>
</dbReference>
<evidence type="ECO:0000256" key="2">
    <source>
        <dbReference type="ARBA" id="ARBA00006920"/>
    </source>
</evidence>
<keyword evidence="11" id="KW-0407">Ion channel</keyword>
<evidence type="ECO:0000256" key="4">
    <source>
        <dbReference type="ARBA" id="ARBA00022538"/>
    </source>
</evidence>
<feature type="transmembrane region" description="Helical" evidence="13">
    <location>
        <begin position="76"/>
        <end position="96"/>
    </location>
</feature>
<feature type="transmembrane region" description="Helical" evidence="13">
    <location>
        <begin position="165"/>
        <end position="184"/>
    </location>
</feature>
<dbReference type="GO" id="GO:0016020">
    <property type="term" value="C:membrane"/>
    <property type="evidence" value="ECO:0007669"/>
    <property type="project" value="UniProtKB-SubCell"/>
</dbReference>
<evidence type="ECO:0000256" key="10">
    <source>
        <dbReference type="ARBA" id="ARBA00023136"/>
    </source>
</evidence>
<evidence type="ECO:0000313" key="15">
    <source>
        <dbReference type="Proteomes" id="UP000239650"/>
    </source>
</evidence>
<dbReference type="AlphaFoldDB" id="A0AAE8LX75"/>
<gene>
    <name evidence="14" type="ORF">LAS9267_01900</name>
</gene>
<feature type="transmembrane region" description="Helical" evidence="13">
    <location>
        <begin position="139"/>
        <end position="159"/>
    </location>
</feature>
<dbReference type="RefSeq" id="WP_076645058.1">
    <property type="nucleotide sequence ID" value="NZ_CP099485.1"/>
</dbReference>
<feature type="transmembrane region" description="Helical" evidence="13">
    <location>
        <begin position="108"/>
        <end position="127"/>
    </location>
</feature>
<keyword evidence="8 13" id="KW-1133">Transmembrane helix</keyword>
<keyword evidence="4" id="KW-0633">Potassium transport</keyword>
<evidence type="ECO:0000256" key="9">
    <source>
        <dbReference type="ARBA" id="ARBA00023065"/>
    </source>
</evidence>
<dbReference type="GO" id="GO:0005267">
    <property type="term" value="F:potassium channel activity"/>
    <property type="evidence" value="ECO:0007669"/>
    <property type="project" value="UniProtKB-KW"/>
</dbReference>
<evidence type="ECO:0000256" key="12">
    <source>
        <dbReference type="ARBA" id="ARBA00034430"/>
    </source>
</evidence>
<keyword evidence="10 13" id="KW-0472">Membrane</keyword>
<keyword evidence="7" id="KW-0630">Potassium</keyword>
<evidence type="ECO:0000256" key="11">
    <source>
        <dbReference type="ARBA" id="ARBA00023303"/>
    </source>
</evidence>
<comment type="similarity">
    <text evidence="2">Belongs to the TMEM175 family.</text>
</comment>
<dbReference type="EMBL" id="OKRC01000011">
    <property type="protein sequence ID" value="SPE23099.1"/>
    <property type="molecule type" value="Genomic_DNA"/>
</dbReference>
<dbReference type="Proteomes" id="UP000239650">
    <property type="component" value="Unassembled WGS sequence"/>
</dbReference>
<accession>A0AAE8LX75</accession>
<feature type="transmembrane region" description="Helical" evidence="13">
    <location>
        <begin position="12"/>
        <end position="28"/>
    </location>
</feature>
<sequence length="186" mass="21381">MKKERFEAFTDAVIAIILTILVLELHLPEDDHSWMAILDVRMKFFAYVLTFIFIATMWVNHHYLFAQVKQINGQIIWVNILLLFWTSLLPATTAWLGTDIHSVAASTLYNVNVLLFNITTAYLRRLVIKTNPIHNMHMLLIGELVSFSLNFITLIVSFFYPPFPFIGLSLNIMILAVVGLRGRITV</sequence>
<evidence type="ECO:0000256" key="1">
    <source>
        <dbReference type="ARBA" id="ARBA00004141"/>
    </source>
</evidence>
<evidence type="ECO:0000256" key="13">
    <source>
        <dbReference type="SAM" id="Phobius"/>
    </source>
</evidence>
<comment type="caution">
    <text evidence="14">The sequence shown here is derived from an EMBL/GenBank/DDBJ whole genome shotgun (WGS) entry which is preliminary data.</text>
</comment>
<keyword evidence="5 13" id="KW-0812">Transmembrane</keyword>
<dbReference type="PANTHER" id="PTHR31462:SF5">
    <property type="entry name" value="ENDOSOMAL_LYSOSOMAL PROTON CHANNEL TMEM175"/>
    <property type="match status" value="1"/>
</dbReference>
<evidence type="ECO:0000313" key="14">
    <source>
        <dbReference type="EMBL" id="SPE23099.1"/>
    </source>
</evidence>
<name>A0AAE8LX75_LATSK</name>
<comment type="subcellular location">
    <subcellularLocation>
        <location evidence="1">Membrane</location>
        <topology evidence="1">Multi-pass membrane protein</topology>
    </subcellularLocation>
</comment>
<evidence type="ECO:0000256" key="5">
    <source>
        <dbReference type="ARBA" id="ARBA00022692"/>
    </source>
</evidence>
<reference evidence="14 15" key="1">
    <citation type="submission" date="2018-02" db="EMBL/GenBank/DDBJ databases">
        <authorList>
            <person name="Rodrigo-Torres L."/>
            <person name="Arahal R. D."/>
            <person name="Lucena T."/>
        </authorList>
    </citation>
    <scope>NUCLEOTIDE SEQUENCE [LARGE SCALE GENOMIC DNA]</scope>
    <source>
        <strain evidence="14 15">CECT 9267</strain>
    </source>
</reference>
<keyword evidence="9" id="KW-0406">Ion transport</keyword>
<protein>
    <recommendedName>
        <fullName evidence="16">DUF1211 domain-containing protein</fullName>
    </recommendedName>
</protein>
<evidence type="ECO:0000256" key="7">
    <source>
        <dbReference type="ARBA" id="ARBA00022958"/>
    </source>
</evidence>
<evidence type="ECO:0000256" key="6">
    <source>
        <dbReference type="ARBA" id="ARBA00022826"/>
    </source>
</evidence>
<evidence type="ECO:0000256" key="3">
    <source>
        <dbReference type="ARBA" id="ARBA00022448"/>
    </source>
</evidence>
<keyword evidence="6" id="KW-0631">Potassium channel</keyword>
<proteinExistence type="inferred from homology"/>
<dbReference type="Pfam" id="PF06736">
    <property type="entry name" value="TMEM175"/>
    <property type="match status" value="1"/>
</dbReference>
<dbReference type="InterPro" id="IPR010617">
    <property type="entry name" value="TMEM175-like"/>
</dbReference>
<dbReference type="PANTHER" id="PTHR31462">
    <property type="entry name" value="ENDOSOMAL/LYSOSOMAL POTASSIUM CHANNEL TMEM175"/>
    <property type="match status" value="1"/>
</dbReference>
<feature type="transmembrane region" description="Helical" evidence="13">
    <location>
        <begin position="44"/>
        <end position="64"/>
    </location>
</feature>
<evidence type="ECO:0000256" key="8">
    <source>
        <dbReference type="ARBA" id="ARBA00022989"/>
    </source>
</evidence>